<evidence type="ECO:0000313" key="4">
    <source>
        <dbReference type="Proteomes" id="UP000000673"/>
    </source>
</evidence>
<keyword evidence="4" id="KW-1185">Reference proteome</keyword>
<dbReference type="PANTHER" id="PTHR24169">
    <property type="entry name" value="NUCLEAR FACTOR NF-KAPPA-B PROTEIN"/>
    <property type="match status" value="1"/>
</dbReference>
<reference evidence="2 4" key="1">
    <citation type="journal article" date="2010" name="BMC Genomics">
        <title>Combination of measures distinguishes pre-miRNAs from other stem-loops in the genome of the newly sequenced Anopheles darlingi.</title>
        <authorList>
            <person name="Mendes N.D."/>
            <person name="Freitas A.T."/>
            <person name="Vasconcelos A.T."/>
            <person name="Sagot M.F."/>
        </authorList>
    </citation>
    <scope>NUCLEOTIDE SEQUENCE</scope>
</reference>
<dbReference type="EnsemblMetazoa" id="ADAC003708-RA">
    <property type="protein sequence ID" value="ADAC003708-PA"/>
    <property type="gene ID" value="ADAC003708"/>
</dbReference>
<dbReference type="PANTHER" id="PTHR24169:SF25">
    <property type="entry name" value="DORSAL-RELATED IMMUNITY FACTOR DIF-RELATED"/>
    <property type="match status" value="1"/>
</dbReference>
<dbReference type="Proteomes" id="UP000000673">
    <property type="component" value="Unassembled WGS sequence"/>
</dbReference>
<dbReference type="GO" id="GO:0045944">
    <property type="term" value="P:positive regulation of transcription by RNA polymerase II"/>
    <property type="evidence" value="ECO:0007669"/>
    <property type="project" value="TreeGrafter"/>
</dbReference>
<evidence type="ECO:0000313" key="3">
    <source>
        <dbReference type="EnsemblMetazoa" id="ADAC003708-PA"/>
    </source>
</evidence>
<feature type="domain" description="RHD" evidence="1">
    <location>
        <begin position="84"/>
        <end position="262"/>
    </location>
</feature>
<evidence type="ECO:0000313" key="2">
    <source>
        <dbReference type="EMBL" id="ETN64546.1"/>
    </source>
</evidence>
<dbReference type="PROSITE" id="PS50254">
    <property type="entry name" value="REL_2"/>
    <property type="match status" value="2"/>
</dbReference>
<dbReference type="Gene3D" id="2.60.40.340">
    <property type="entry name" value="Rel homology domain (RHD), DNA-binding domain"/>
    <property type="match status" value="2"/>
</dbReference>
<dbReference type="GO" id="GO:0045087">
    <property type="term" value="P:innate immune response"/>
    <property type="evidence" value="ECO:0007669"/>
    <property type="project" value="TreeGrafter"/>
</dbReference>
<dbReference type="GO" id="GO:0005737">
    <property type="term" value="C:cytoplasm"/>
    <property type="evidence" value="ECO:0007669"/>
    <property type="project" value="InterPro"/>
</dbReference>
<dbReference type="SUPFAM" id="SSF49417">
    <property type="entry name" value="p53-like transcription factors"/>
    <property type="match status" value="2"/>
</dbReference>
<dbReference type="GO" id="GO:0007249">
    <property type="term" value="P:canonical NF-kappaB signal transduction"/>
    <property type="evidence" value="ECO:0007669"/>
    <property type="project" value="TreeGrafter"/>
</dbReference>
<dbReference type="HOGENOM" id="CLU_1062533_0_0_1"/>
<dbReference type="Pfam" id="PF00554">
    <property type="entry name" value="RHD_DNA_bind"/>
    <property type="match status" value="2"/>
</dbReference>
<dbReference type="eggNOG" id="ENOG502QQS6">
    <property type="taxonomic scope" value="Eukaryota"/>
</dbReference>
<dbReference type="InterPro" id="IPR000451">
    <property type="entry name" value="NFkB/Dor"/>
</dbReference>
<reference evidence="2" key="3">
    <citation type="journal article" date="2013" name="Nucleic Acids Res.">
        <title>The genome of Anopheles darlingi, the main neotropical malaria vector.</title>
        <authorList>
            <person name="Marinotti O."/>
            <person name="Cerqueira G.C."/>
            <person name="de Almeida L.G."/>
            <person name="Ferro M.I."/>
            <person name="Loreto E.L."/>
            <person name="Zaha A."/>
            <person name="Teixeira S.M."/>
            <person name="Wespiser A.R."/>
            <person name="Almeida E Silva A."/>
            <person name="Schlindwein A.D."/>
            <person name="Pacheco A.C."/>
            <person name="Silva A.L."/>
            <person name="Graveley B.R."/>
            <person name="Walenz B.P."/>
            <person name="Lima Bde A."/>
            <person name="Ribeiro C.A."/>
            <person name="Nunes-Silva C.G."/>
            <person name="de Carvalho C.R."/>
            <person name="Soares C.M."/>
            <person name="de Menezes C.B."/>
            <person name="Matiolli C."/>
            <person name="Caffrey D."/>
            <person name="Araujo D.A."/>
            <person name="de Oliveira D.M."/>
            <person name="Golenbock D."/>
            <person name="Grisard E.C."/>
            <person name="Fantinatti-Garboggini F."/>
            <person name="de Carvalho F.M."/>
            <person name="Barcellos F.G."/>
            <person name="Prosdocimi F."/>
            <person name="May G."/>
            <person name="Azevedo Junior G.M."/>
            <person name="Guimaraes G.M."/>
            <person name="Goldman G.H."/>
            <person name="Padilha I.Q."/>
            <person name="Batista Jda S."/>
            <person name="Ferro J.A."/>
            <person name="Ribeiro J.M."/>
            <person name="Fietto J.L."/>
            <person name="Dabbas K.M."/>
            <person name="Cerdeira L."/>
            <person name="Agnez-Lima L.F."/>
            <person name="Brocchi M."/>
            <person name="de Carvalho M.O."/>
            <person name="Teixeira Mde M."/>
            <person name="Diniz Maia Mde M."/>
            <person name="Goldman M.H."/>
            <person name="Cruz Schneider M.P."/>
            <person name="Felipe M.S."/>
            <person name="Hungria M."/>
            <person name="Nicolas M.F."/>
            <person name="Pereira M."/>
            <person name="Montes M.A."/>
            <person name="Cantao M.E."/>
            <person name="Vincentz M."/>
            <person name="Rafael M.S."/>
            <person name="Silverman N."/>
            <person name="Stoco P.H."/>
            <person name="Souza R.C."/>
            <person name="Vicentini R."/>
            <person name="Gazzinelli R.T."/>
            <person name="Neves Rde O."/>
            <person name="Silva R."/>
            <person name="Astolfi-Filho S."/>
            <person name="Maciel T.E."/>
            <person name="Urmenyi T.P."/>
            <person name="Tadei W.P."/>
            <person name="Camargo E.P."/>
            <person name="de Vasconcelos A.T."/>
        </authorList>
    </citation>
    <scope>NUCLEOTIDE SEQUENCE</scope>
</reference>
<proteinExistence type="predicted"/>
<dbReference type="InterPro" id="IPR037059">
    <property type="entry name" value="RHD_DNA_bind_dom_sf"/>
</dbReference>
<sequence>MEQVGESLLERYNKSVDPFATGFLHANNPGLIDLNACRLCFQMFLQDETTRRFTEPLKPVVSEVIYVKQGMPELVDGPLSDLSDSEPFVEITEQPHPRTLRLRYEDEGRLIAPILGVNTTANNKTFPTIRLKTRYRGRVKVIVSCVTADGPAHKPHPYSLLGEDCKHGVCMIEMNSETMSYSFNNLRLHCVKVDEVAEALRHREELLVDPFRTGFGHTNQPGSIGMDAFRLCFEVYLEGKKRGHYKKPLSNVVSDVISYKNR</sequence>
<organism evidence="2">
    <name type="scientific">Anopheles darlingi</name>
    <name type="common">Mosquito</name>
    <dbReference type="NCBI Taxonomy" id="43151"/>
    <lineage>
        <taxon>Eukaryota</taxon>
        <taxon>Metazoa</taxon>
        <taxon>Ecdysozoa</taxon>
        <taxon>Arthropoda</taxon>
        <taxon>Hexapoda</taxon>
        <taxon>Insecta</taxon>
        <taxon>Pterygota</taxon>
        <taxon>Neoptera</taxon>
        <taxon>Endopterygota</taxon>
        <taxon>Diptera</taxon>
        <taxon>Nematocera</taxon>
        <taxon>Culicoidea</taxon>
        <taxon>Culicidae</taxon>
        <taxon>Anophelinae</taxon>
        <taxon>Anopheles</taxon>
    </lineage>
</organism>
<dbReference type="GO" id="GO:0005634">
    <property type="term" value="C:nucleus"/>
    <property type="evidence" value="ECO:0007669"/>
    <property type="project" value="TreeGrafter"/>
</dbReference>
<gene>
    <name evidence="2" type="ORF">AND_003708</name>
</gene>
<accession>W5JK96</accession>
<dbReference type="AlphaFoldDB" id="W5JK96"/>
<dbReference type="GO" id="GO:0000978">
    <property type="term" value="F:RNA polymerase II cis-regulatory region sequence-specific DNA binding"/>
    <property type="evidence" value="ECO:0007669"/>
    <property type="project" value="TreeGrafter"/>
</dbReference>
<name>W5JK96_ANODA</name>
<protein>
    <recommendedName>
        <fullName evidence="1">RHD domain-containing protein</fullName>
    </recommendedName>
</protein>
<dbReference type="GO" id="GO:0000981">
    <property type="term" value="F:DNA-binding transcription factor activity, RNA polymerase II-specific"/>
    <property type="evidence" value="ECO:0007669"/>
    <property type="project" value="TreeGrafter"/>
</dbReference>
<dbReference type="VEuPathDB" id="VectorBase:ADAR2_012313"/>
<dbReference type="GO" id="GO:0038061">
    <property type="term" value="P:non-canonical NF-kappaB signal transduction"/>
    <property type="evidence" value="ECO:0007669"/>
    <property type="project" value="TreeGrafter"/>
</dbReference>
<reference evidence="3" key="4">
    <citation type="submission" date="2015-06" db="UniProtKB">
        <authorList>
            <consortium name="EnsemblMetazoa"/>
        </authorList>
    </citation>
    <scope>IDENTIFICATION</scope>
</reference>
<reference evidence="2" key="2">
    <citation type="submission" date="2010-05" db="EMBL/GenBank/DDBJ databases">
        <authorList>
            <person name="Almeida L.G."/>
            <person name="Nicolas M.F."/>
            <person name="Souza R.C."/>
            <person name="Vasconcelos A.T.R."/>
        </authorList>
    </citation>
    <scope>NUCLEOTIDE SEQUENCE</scope>
</reference>
<dbReference type="GO" id="GO:0033554">
    <property type="term" value="P:cellular response to stress"/>
    <property type="evidence" value="ECO:0007669"/>
    <property type="project" value="TreeGrafter"/>
</dbReference>
<dbReference type="InterPro" id="IPR008967">
    <property type="entry name" value="p53-like_TF_DNA-bd_sf"/>
</dbReference>
<dbReference type="EMBL" id="ADMH02000970">
    <property type="protein sequence ID" value="ETN64546.1"/>
    <property type="molecule type" value="Genomic_DNA"/>
</dbReference>
<dbReference type="VEuPathDB" id="VectorBase:ADAC003708"/>
<dbReference type="InterPro" id="IPR011539">
    <property type="entry name" value="RHD_DNA_bind_dom"/>
</dbReference>
<dbReference type="GO" id="GO:0034097">
    <property type="term" value="P:response to cytokine"/>
    <property type="evidence" value="ECO:0007669"/>
    <property type="project" value="TreeGrafter"/>
</dbReference>
<dbReference type="STRING" id="43151.W5JK96"/>
<evidence type="ECO:0000259" key="1">
    <source>
        <dbReference type="PROSITE" id="PS50254"/>
    </source>
</evidence>
<feature type="domain" description="RHD" evidence="1">
    <location>
        <begin position="1"/>
        <end position="72"/>
    </location>
</feature>